<evidence type="ECO:0000256" key="3">
    <source>
        <dbReference type="ARBA" id="ARBA00022475"/>
    </source>
</evidence>
<keyword evidence="2" id="KW-0813">Transport</keyword>
<dbReference type="GO" id="GO:1903806">
    <property type="term" value="P:L-isoleucine import across plasma membrane"/>
    <property type="evidence" value="ECO:0007669"/>
    <property type="project" value="TreeGrafter"/>
</dbReference>
<dbReference type="Pfam" id="PF02653">
    <property type="entry name" value="BPD_transp_2"/>
    <property type="match status" value="1"/>
</dbReference>
<keyword evidence="4" id="KW-0997">Cell inner membrane</keyword>
<keyword evidence="7 10" id="KW-1133">Transmembrane helix</keyword>
<evidence type="ECO:0000256" key="10">
    <source>
        <dbReference type="SAM" id="Phobius"/>
    </source>
</evidence>
<evidence type="ECO:0000256" key="7">
    <source>
        <dbReference type="ARBA" id="ARBA00022989"/>
    </source>
</evidence>
<feature type="transmembrane region" description="Helical" evidence="10">
    <location>
        <begin position="136"/>
        <end position="160"/>
    </location>
</feature>
<gene>
    <name evidence="11" type="ORF">HMPREF9473_01578</name>
</gene>
<dbReference type="AlphaFoldDB" id="G5IDK1"/>
<keyword evidence="12" id="KW-1185">Reference proteome</keyword>
<evidence type="ECO:0000256" key="1">
    <source>
        <dbReference type="ARBA" id="ARBA00004651"/>
    </source>
</evidence>
<protein>
    <recommendedName>
        <fullName evidence="13">Branched-chain amino acid ABC transporter permease</fullName>
    </recommendedName>
</protein>
<dbReference type="GO" id="GO:0015188">
    <property type="term" value="F:L-isoleucine transmembrane transporter activity"/>
    <property type="evidence" value="ECO:0007669"/>
    <property type="project" value="TreeGrafter"/>
</dbReference>
<dbReference type="GO" id="GO:0015192">
    <property type="term" value="F:L-phenylalanine transmembrane transporter activity"/>
    <property type="evidence" value="ECO:0007669"/>
    <property type="project" value="TreeGrafter"/>
</dbReference>
<evidence type="ECO:0000256" key="9">
    <source>
        <dbReference type="ARBA" id="ARBA00037998"/>
    </source>
</evidence>
<dbReference type="PATRIC" id="fig|742737.3.peg.1599"/>
<feature type="transmembrane region" description="Helical" evidence="10">
    <location>
        <begin position="6"/>
        <end position="28"/>
    </location>
</feature>
<dbReference type="GO" id="GO:0005304">
    <property type="term" value="F:L-valine transmembrane transporter activity"/>
    <property type="evidence" value="ECO:0007669"/>
    <property type="project" value="TreeGrafter"/>
</dbReference>
<proteinExistence type="inferred from homology"/>
<accession>G5IDK1</accession>
<feature type="transmembrane region" description="Helical" evidence="10">
    <location>
        <begin position="188"/>
        <end position="211"/>
    </location>
</feature>
<comment type="caution">
    <text evidence="11">The sequence shown here is derived from an EMBL/GenBank/DDBJ whole genome shotgun (WGS) entry which is preliminary data.</text>
</comment>
<feature type="transmembrane region" description="Helical" evidence="10">
    <location>
        <begin position="93"/>
        <end position="116"/>
    </location>
</feature>
<evidence type="ECO:0000256" key="5">
    <source>
        <dbReference type="ARBA" id="ARBA00022692"/>
    </source>
</evidence>
<dbReference type="OrthoDB" id="9807115at2"/>
<dbReference type="PANTHER" id="PTHR11795">
    <property type="entry name" value="BRANCHED-CHAIN AMINO ACID TRANSPORT SYSTEM PERMEASE PROTEIN LIVH"/>
    <property type="match status" value="1"/>
</dbReference>
<dbReference type="HOGENOM" id="CLU_039929_3_0_9"/>
<feature type="transmembrane region" description="Helical" evidence="10">
    <location>
        <begin position="60"/>
        <end position="81"/>
    </location>
</feature>
<name>G5IDK1_9FIRM</name>
<evidence type="ECO:0000313" key="11">
    <source>
        <dbReference type="EMBL" id="EHI60447.1"/>
    </source>
</evidence>
<keyword evidence="8 10" id="KW-0472">Membrane</keyword>
<keyword evidence="3" id="KW-1003">Cell membrane</keyword>
<feature type="transmembrane region" description="Helical" evidence="10">
    <location>
        <begin position="35"/>
        <end position="54"/>
    </location>
</feature>
<organism evidence="11 12">
    <name type="scientific">Hungatella hathewayi WAL-18680</name>
    <dbReference type="NCBI Taxonomy" id="742737"/>
    <lineage>
        <taxon>Bacteria</taxon>
        <taxon>Bacillati</taxon>
        <taxon>Bacillota</taxon>
        <taxon>Clostridia</taxon>
        <taxon>Lachnospirales</taxon>
        <taxon>Lachnospiraceae</taxon>
        <taxon>Hungatella</taxon>
    </lineage>
</organism>
<dbReference type="GO" id="GO:0015808">
    <property type="term" value="P:L-alanine transport"/>
    <property type="evidence" value="ECO:0007669"/>
    <property type="project" value="TreeGrafter"/>
</dbReference>
<dbReference type="RefSeq" id="WP_006779564.1">
    <property type="nucleotide sequence ID" value="NZ_CP040506.1"/>
</dbReference>
<evidence type="ECO:0000256" key="2">
    <source>
        <dbReference type="ARBA" id="ARBA00022448"/>
    </source>
</evidence>
<dbReference type="GO" id="GO:0042941">
    <property type="term" value="P:D-alanine transmembrane transport"/>
    <property type="evidence" value="ECO:0007669"/>
    <property type="project" value="TreeGrafter"/>
</dbReference>
<dbReference type="InterPro" id="IPR052157">
    <property type="entry name" value="BCAA_transport_permease"/>
</dbReference>
<dbReference type="PANTHER" id="PTHR11795:SF371">
    <property type="entry name" value="HIGH-AFFINITY BRANCHED-CHAIN AMINO ACID TRANSPORT SYSTEM PERMEASE PROTEIN LIVH"/>
    <property type="match status" value="1"/>
</dbReference>
<evidence type="ECO:0008006" key="13">
    <source>
        <dbReference type="Google" id="ProtNLM"/>
    </source>
</evidence>
<comment type="subcellular location">
    <subcellularLocation>
        <location evidence="1">Cell membrane</location>
        <topology evidence="1">Multi-pass membrane protein</topology>
    </subcellularLocation>
</comment>
<evidence type="ECO:0000313" key="12">
    <source>
        <dbReference type="Proteomes" id="UP000005384"/>
    </source>
</evidence>
<dbReference type="GO" id="GO:0005886">
    <property type="term" value="C:plasma membrane"/>
    <property type="evidence" value="ECO:0007669"/>
    <property type="project" value="UniProtKB-SubCell"/>
</dbReference>
<reference evidence="11 12" key="1">
    <citation type="submission" date="2011-08" db="EMBL/GenBank/DDBJ databases">
        <title>The Genome Sequence of Clostridium hathewayi WAL-18680.</title>
        <authorList>
            <consortium name="The Broad Institute Genome Sequencing Platform"/>
            <person name="Earl A."/>
            <person name="Ward D."/>
            <person name="Feldgarden M."/>
            <person name="Gevers D."/>
            <person name="Finegold S.M."/>
            <person name="Summanen P.H."/>
            <person name="Molitoris D.R."/>
            <person name="Song M."/>
            <person name="Daigneault M."/>
            <person name="Allen-Vercoe E."/>
            <person name="Young S.K."/>
            <person name="Zeng Q."/>
            <person name="Gargeya S."/>
            <person name="Fitzgerald M."/>
            <person name="Haas B."/>
            <person name="Abouelleil A."/>
            <person name="Alvarado L."/>
            <person name="Arachchi H.M."/>
            <person name="Berlin A."/>
            <person name="Brown A."/>
            <person name="Chapman S.B."/>
            <person name="Chen Z."/>
            <person name="Dunbar C."/>
            <person name="Freedman E."/>
            <person name="Gearin G."/>
            <person name="Gellesch M."/>
            <person name="Goldberg J."/>
            <person name="Griggs A."/>
            <person name="Gujja S."/>
            <person name="Heiman D."/>
            <person name="Howarth C."/>
            <person name="Larson L."/>
            <person name="Lui A."/>
            <person name="MacDonald P.J.P."/>
            <person name="Montmayeur A."/>
            <person name="Murphy C."/>
            <person name="Neiman D."/>
            <person name="Pearson M."/>
            <person name="Priest M."/>
            <person name="Roberts A."/>
            <person name="Saif S."/>
            <person name="Shea T."/>
            <person name="Shenoy N."/>
            <person name="Sisk P."/>
            <person name="Stolte C."/>
            <person name="Sykes S."/>
            <person name="Wortman J."/>
            <person name="Nusbaum C."/>
            <person name="Birren B."/>
        </authorList>
    </citation>
    <scope>NUCLEOTIDE SEQUENCE [LARGE SCALE GENOMIC DNA]</scope>
    <source>
        <strain evidence="11 12">WAL-18680</strain>
    </source>
</reference>
<feature type="transmembrane region" description="Helical" evidence="10">
    <location>
        <begin position="231"/>
        <end position="254"/>
    </location>
</feature>
<sequence>MFLQQLLNGITIGSTYALVAIGFTLVFGVLELTNFANGSLYMLGAYLSLVMYGITGNRFVLAFLLSIGLTATVGYCLDRFGLRRLREKKAPKLAGLITTLGMSTMIDNAIMIWFGSETKPFPMPCEFGKIEFGGAVISWLQILILSVSLILMGTLTLIVYKTKIGKAMRATAQNIEAAKLMGININGVISFTFIISGILASIAGTLVGMYYQTVDVNMGTSIGMKIFASAILGGVGVLPGAMFGGLSIGIIETLAAGYISSGYRDAIAFAVLIVVLLFKPSGLFGKQQINKV</sequence>
<dbReference type="Proteomes" id="UP000005384">
    <property type="component" value="Unassembled WGS sequence"/>
</dbReference>
<comment type="similarity">
    <text evidence="9">Belongs to the binding-protein-dependent transport system permease family. LivHM subfamily.</text>
</comment>
<dbReference type="InterPro" id="IPR001851">
    <property type="entry name" value="ABC_transp_permease"/>
</dbReference>
<dbReference type="CDD" id="cd06582">
    <property type="entry name" value="TM_PBP1_LivH_like"/>
    <property type="match status" value="1"/>
</dbReference>
<dbReference type="GO" id="GO:0015190">
    <property type="term" value="F:L-leucine transmembrane transporter activity"/>
    <property type="evidence" value="ECO:0007669"/>
    <property type="project" value="TreeGrafter"/>
</dbReference>
<evidence type="ECO:0000256" key="8">
    <source>
        <dbReference type="ARBA" id="ARBA00023136"/>
    </source>
</evidence>
<feature type="transmembrane region" description="Helical" evidence="10">
    <location>
        <begin position="266"/>
        <end position="285"/>
    </location>
</feature>
<keyword evidence="6" id="KW-0029">Amino-acid transport</keyword>
<evidence type="ECO:0000256" key="4">
    <source>
        <dbReference type="ARBA" id="ARBA00022519"/>
    </source>
</evidence>
<evidence type="ECO:0000256" key="6">
    <source>
        <dbReference type="ARBA" id="ARBA00022970"/>
    </source>
</evidence>
<dbReference type="EMBL" id="ADLN01000020">
    <property type="protein sequence ID" value="EHI60447.1"/>
    <property type="molecule type" value="Genomic_DNA"/>
</dbReference>
<keyword evidence="5 10" id="KW-0812">Transmembrane</keyword>